<dbReference type="Pfam" id="PF01774">
    <property type="entry name" value="UreD"/>
    <property type="match status" value="1"/>
</dbReference>
<dbReference type="PANTHER" id="PTHR33643">
    <property type="entry name" value="UREASE ACCESSORY PROTEIN D"/>
    <property type="match status" value="1"/>
</dbReference>
<keyword evidence="3" id="KW-0963">Cytoplasm</keyword>
<comment type="caution">
    <text evidence="4">The sequence shown here is derived from an EMBL/GenBank/DDBJ whole genome shotgun (WGS) entry which is preliminary data.</text>
</comment>
<evidence type="ECO:0000256" key="2">
    <source>
        <dbReference type="ARBA" id="ARBA00023186"/>
    </source>
</evidence>
<comment type="subunit">
    <text evidence="3">UreD, UreF and UreG form a complex that acts as a GTP-hydrolysis-dependent molecular chaperone, activating the urease apoprotein by helping to assemble the nickel containing metallocenter of UreC. The UreE protein probably delivers the nickel.</text>
</comment>
<evidence type="ECO:0000313" key="5">
    <source>
        <dbReference type="Proteomes" id="UP001597497"/>
    </source>
</evidence>
<evidence type="ECO:0000256" key="1">
    <source>
        <dbReference type="ARBA" id="ARBA00007177"/>
    </source>
</evidence>
<evidence type="ECO:0000256" key="3">
    <source>
        <dbReference type="HAMAP-Rule" id="MF_01384"/>
    </source>
</evidence>
<evidence type="ECO:0000313" key="4">
    <source>
        <dbReference type="EMBL" id="MFD2671241.1"/>
    </source>
</evidence>
<gene>
    <name evidence="3" type="primary">ureD</name>
    <name evidence="4" type="ORF">ACFSUC_06440</name>
</gene>
<dbReference type="HAMAP" id="MF_01384">
    <property type="entry name" value="UreD"/>
    <property type="match status" value="1"/>
</dbReference>
<keyword evidence="2 3" id="KW-0143">Chaperone</keyword>
<dbReference type="EMBL" id="JBHUMM010000010">
    <property type="protein sequence ID" value="MFD2671241.1"/>
    <property type="molecule type" value="Genomic_DNA"/>
</dbReference>
<comment type="similarity">
    <text evidence="1 3">Belongs to the UreD family.</text>
</comment>
<dbReference type="PANTHER" id="PTHR33643:SF1">
    <property type="entry name" value="UREASE ACCESSORY PROTEIN D"/>
    <property type="match status" value="1"/>
</dbReference>
<reference evidence="5" key="1">
    <citation type="journal article" date="2019" name="Int. J. Syst. Evol. Microbiol.">
        <title>The Global Catalogue of Microorganisms (GCM) 10K type strain sequencing project: providing services to taxonomists for standard genome sequencing and annotation.</title>
        <authorList>
            <consortium name="The Broad Institute Genomics Platform"/>
            <consortium name="The Broad Institute Genome Sequencing Center for Infectious Disease"/>
            <person name="Wu L."/>
            <person name="Ma J."/>
        </authorList>
    </citation>
    <scope>NUCLEOTIDE SEQUENCE [LARGE SCALE GENOMIC DNA]</scope>
    <source>
        <strain evidence="5">KCTC 33676</strain>
    </source>
</reference>
<accession>A0ABW5R921</accession>
<comment type="function">
    <text evidence="3">Required for maturation of urease via the functional incorporation of the urease nickel metallocenter.</text>
</comment>
<name>A0ABW5R921_9BACL</name>
<comment type="subcellular location">
    <subcellularLocation>
        <location evidence="3">Cytoplasm</location>
    </subcellularLocation>
</comment>
<sequence>MTTHTMNTQLTQKENISLIQKEDTTRLVNSRLYGQFSNRQGRTTLVDRYVEAPMKISKTHRMNDDETLYVCMMDASPGLLDGDEYDIRLTLQEDSKVYFTNQSSTKVHPARQRGSRLIQRLDLAPRARLELMPEPTIPYADSSLHAATTVHLSEGCQFAYADIVAPGRSSFGEQFDFHSYKSTLDIYWESRRVACERIAFSPLIHPPNALSSLHRFSHYGTMWLMSEDDYAPFIEQLRSEESHEPLQDMEAGMSLLAEKGMIIRAVAMNSWRLQQFFHSIWTAWRKEICGNTAPPVRK</sequence>
<protein>
    <recommendedName>
        <fullName evidence="3">Urease accessory protein UreD</fullName>
    </recommendedName>
</protein>
<keyword evidence="3" id="KW-0996">Nickel insertion</keyword>
<dbReference type="Proteomes" id="UP001597497">
    <property type="component" value="Unassembled WGS sequence"/>
</dbReference>
<dbReference type="RefSeq" id="WP_379928678.1">
    <property type="nucleotide sequence ID" value="NZ_JBHUMM010000010.1"/>
</dbReference>
<organism evidence="4 5">
    <name type="scientific">Marinicrinis sediminis</name>
    <dbReference type="NCBI Taxonomy" id="1652465"/>
    <lineage>
        <taxon>Bacteria</taxon>
        <taxon>Bacillati</taxon>
        <taxon>Bacillota</taxon>
        <taxon>Bacilli</taxon>
        <taxon>Bacillales</taxon>
        <taxon>Paenibacillaceae</taxon>
    </lineage>
</organism>
<proteinExistence type="inferred from homology"/>
<keyword evidence="5" id="KW-1185">Reference proteome</keyword>
<dbReference type="InterPro" id="IPR002669">
    <property type="entry name" value="UreD"/>
</dbReference>